<name>A0AA35Q5W7_9HYPO</name>
<dbReference type="Proteomes" id="UP001160390">
    <property type="component" value="Unassembled WGS sequence"/>
</dbReference>
<keyword evidence="2" id="KW-1185">Reference proteome</keyword>
<sequence>MIISRQANQLQGELEYYIGSTDLDHKIVLYCLYQFPGEATAGNNYNIQGDQQAVVPVSGGEQYRG</sequence>
<evidence type="ECO:0000313" key="2">
    <source>
        <dbReference type="Proteomes" id="UP001160390"/>
    </source>
</evidence>
<comment type="caution">
    <text evidence="1">The sequence shown here is derived from an EMBL/GenBank/DDBJ whole genome shotgun (WGS) entry which is preliminary data.</text>
</comment>
<dbReference type="AlphaFoldDB" id="A0AA35Q5W7"/>
<accession>A0AA35Q5W7</accession>
<protein>
    <submittedName>
        <fullName evidence="1">Uncharacterized protein</fullName>
    </submittedName>
</protein>
<organism evidence="1 2">
    <name type="scientific">Clonostachys chloroleuca</name>
    <dbReference type="NCBI Taxonomy" id="1926264"/>
    <lineage>
        <taxon>Eukaryota</taxon>
        <taxon>Fungi</taxon>
        <taxon>Dikarya</taxon>
        <taxon>Ascomycota</taxon>
        <taxon>Pezizomycotina</taxon>
        <taxon>Sordariomycetes</taxon>
        <taxon>Hypocreomycetidae</taxon>
        <taxon>Hypocreales</taxon>
        <taxon>Bionectriaceae</taxon>
        <taxon>Clonostachys</taxon>
    </lineage>
</organism>
<gene>
    <name evidence="1" type="ORF">CCHLO57077_00018859</name>
</gene>
<proteinExistence type="predicted"/>
<evidence type="ECO:0000313" key="1">
    <source>
        <dbReference type="EMBL" id="CAI6091439.1"/>
    </source>
</evidence>
<dbReference type="EMBL" id="CABFNP030001136">
    <property type="protein sequence ID" value="CAI6091439.1"/>
    <property type="molecule type" value="Genomic_DNA"/>
</dbReference>
<reference evidence="1" key="1">
    <citation type="submission" date="2023-01" db="EMBL/GenBank/DDBJ databases">
        <authorList>
            <person name="Piombo E."/>
        </authorList>
    </citation>
    <scope>NUCLEOTIDE SEQUENCE</scope>
</reference>